<reference evidence="3" key="1">
    <citation type="journal article" date="2019" name="Int. J. Syst. Evol. Microbiol.">
        <title>The Global Catalogue of Microorganisms (GCM) 10K type strain sequencing project: providing services to taxonomists for standard genome sequencing and annotation.</title>
        <authorList>
            <consortium name="The Broad Institute Genomics Platform"/>
            <consortium name="The Broad Institute Genome Sequencing Center for Infectious Disease"/>
            <person name="Wu L."/>
            <person name="Ma J."/>
        </authorList>
    </citation>
    <scope>NUCLEOTIDE SEQUENCE [LARGE SCALE GENOMIC DNA]</scope>
    <source>
        <strain evidence="3">CECT 7956</strain>
    </source>
</reference>
<dbReference type="Proteomes" id="UP001595616">
    <property type="component" value="Unassembled WGS sequence"/>
</dbReference>
<dbReference type="RefSeq" id="WP_379835838.1">
    <property type="nucleotide sequence ID" value="NZ_JBHRYQ010000001.1"/>
</dbReference>
<keyword evidence="3" id="KW-1185">Reference proteome</keyword>
<dbReference type="InterPro" id="IPR032577">
    <property type="entry name" value="DUF4920"/>
</dbReference>
<protein>
    <submittedName>
        <fullName evidence="2">DUF4920 domain-containing protein</fullName>
    </submittedName>
</protein>
<dbReference type="EMBL" id="JBHRYQ010000001">
    <property type="protein sequence ID" value="MFC3810057.1"/>
    <property type="molecule type" value="Genomic_DNA"/>
</dbReference>
<evidence type="ECO:0000313" key="2">
    <source>
        <dbReference type="EMBL" id="MFC3810057.1"/>
    </source>
</evidence>
<name>A0ABV7YUY4_9BACT</name>
<keyword evidence="1" id="KW-0732">Signal</keyword>
<sequence>MKKLVFAVALSLTATFAFAQKYDSFGEKIKPAGAAEVSVLNNVSETKQSDIKVEAEVESVCQAKGCWMKVKLADGNTMRVTFKDYGFFVPKDISGKKIIFEGTPEVTTTSVDEQRHYAQDAGKSKEEIAKITEPKRELTFVATGVLVPKK</sequence>
<evidence type="ECO:0000313" key="3">
    <source>
        <dbReference type="Proteomes" id="UP001595616"/>
    </source>
</evidence>
<feature type="chain" id="PRO_5046202108" evidence="1">
    <location>
        <begin position="20"/>
        <end position="150"/>
    </location>
</feature>
<evidence type="ECO:0000256" key="1">
    <source>
        <dbReference type="SAM" id="SignalP"/>
    </source>
</evidence>
<organism evidence="2 3">
    <name type="scientific">Lacihabitans lacunae</name>
    <dbReference type="NCBI Taxonomy" id="1028214"/>
    <lineage>
        <taxon>Bacteria</taxon>
        <taxon>Pseudomonadati</taxon>
        <taxon>Bacteroidota</taxon>
        <taxon>Cytophagia</taxon>
        <taxon>Cytophagales</taxon>
        <taxon>Leadbetterellaceae</taxon>
        <taxon>Lacihabitans</taxon>
    </lineage>
</organism>
<feature type="signal peptide" evidence="1">
    <location>
        <begin position="1"/>
        <end position="19"/>
    </location>
</feature>
<accession>A0ABV7YUY4</accession>
<proteinExistence type="predicted"/>
<dbReference type="Pfam" id="PF16267">
    <property type="entry name" value="DUF4920"/>
    <property type="match status" value="1"/>
</dbReference>
<gene>
    <name evidence="2" type="ORF">ACFOOI_05290</name>
</gene>
<comment type="caution">
    <text evidence="2">The sequence shown here is derived from an EMBL/GenBank/DDBJ whole genome shotgun (WGS) entry which is preliminary data.</text>
</comment>